<dbReference type="PANTHER" id="PTHR32438">
    <property type="entry name" value="4-ALPHA-GLUCANOTRANSFERASE DPE1, CHLOROPLASTIC/AMYLOPLASTIC"/>
    <property type="match status" value="1"/>
</dbReference>
<gene>
    <name evidence="11" type="ORF">U27_04323</name>
</gene>
<dbReference type="STRING" id="1499967.U27_04323"/>
<dbReference type="GO" id="GO:0004134">
    <property type="term" value="F:4-alpha-glucanotransferase activity"/>
    <property type="evidence" value="ECO:0007669"/>
    <property type="project" value="UniProtKB-EC"/>
</dbReference>
<evidence type="ECO:0000313" key="11">
    <source>
        <dbReference type="EMBL" id="GAK57358.1"/>
    </source>
</evidence>
<evidence type="ECO:0000256" key="3">
    <source>
        <dbReference type="ARBA" id="ARBA00012560"/>
    </source>
</evidence>
<dbReference type="EMBL" id="DF820466">
    <property type="protein sequence ID" value="GAK57358.1"/>
    <property type="molecule type" value="Genomic_DNA"/>
</dbReference>
<keyword evidence="12" id="KW-1185">Reference proteome</keyword>
<dbReference type="Pfam" id="PF02446">
    <property type="entry name" value="Glyco_hydro_77"/>
    <property type="match status" value="1"/>
</dbReference>
<evidence type="ECO:0000256" key="1">
    <source>
        <dbReference type="ARBA" id="ARBA00000439"/>
    </source>
</evidence>
<keyword evidence="7 10" id="KW-0119">Carbohydrate metabolism</keyword>
<dbReference type="NCBIfam" id="NF011080">
    <property type="entry name" value="PRK14508.1-3"/>
    <property type="match status" value="1"/>
</dbReference>
<evidence type="ECO:0000256" key="2">
    <source>
        <dbReference type="ARBA" id="ARBA00005684"/>
    </source>
</evidence>
<dbReference type="NCBIfam" id="TIGR00217">
    <property type="entry name" value="malQ"/>
    <property type="match status" value="1"/>
</dbReference>
<dbReference type="AlphaFoldDB" id="A0A081BYF3"/>
<reference evidence="11" key="1">
    <citation type="journal article" date="2015" name="PeerJ">
        <title>First genomic representation of candidate bacterial phylum KSB3 points to enhanced environmental sensing as a trigger of wastewater bulking.</title>
        <authorList>
            <person name="Sekiguchi Y."/>
            <person name="Ohashi A."/>
            <person name="Parks D.H."/>
            <person name="Yamauchi T."/>
            <person name="Tyson G.W."/>
            <person name="Hugenholtz P."/>
        </authorList>
    </citation>
    <scope>NUCLEOTIDE SEQUENCE [LARGE SCALE GENOMIC DNA]</scope>
</reference>
<dbReference type="InterPro" id="IPR017853">
    <property type="entry name" value="GH"/>
</dbReference>
<dbReference type="eggNOG" id="COG1640">
    <property type="taxonomic scope" value="Bacteria"/>
</dbReference>
<evidence type="ECO:0000256" key="4">
    <source>
        <dbReference type="ARBA" id="ARBA00020295"/>
    </source>
</evidence>
<organism evidence="11">
    <name type="scientific">Vecturithrix granuli</name>
    <dbReference type="NCBI Taxonomy" id="1499967"/>
    <lineage>
        <taxon>Bacteria</taxon>
        <taxon>Candidatus Moduliflexota</taxon>
        <taxon>Candidatus Vecturitrichia</taxon>
        <taxon>Candidatus Vecturitrichales</taxon>
        <taxon>Candidatus Vecturitrichaceae</taxon>
        <taxon>Candidatus Vecturithrix</taxon>
    </lineage>
</organism>
<evidence type="ECO:0000256" key="10">
    <source>
        <dbReference type="RuleBase" id="RU361207"/>
    </source>
</evidence>
<keyword evidence="5 10" id="KW-0328">Glycosyltransferase</keyword>
<sequence length="516" mass="59205">MRFERSSGILLHPTSLPGAFGIGDLGEQAYKFVDMLAACQQQLWQICPLGPTGYGDSPYQCFSAFAGNPLLINLEMLVKQGFLSQEDLKVPVKFDEHSVDYGPVIQCKTALLKKAYHVFVTTATAEQRQGYEKFCQEEKSWLEDYALFMALKEHHNGAMWNTWEKDLLKRRPAVLESWKQQLEPAIGYQQFIQYCFFTQWRALKAYANEHGIKIIGDVPIFVAYDSADAWAHPDLFFFDEDGQPTYVAGVPPDYFSLTGQLWGNPLYRWDVMKKRKYVWWIARIAKTLELVDIIRLDHFRGFAKYWRVPAGETTAVKGTWEPGPGKSLFHAVEKALGKLPIIAEDLGVITPDVVKLREAFEFPGMKILQFAFDSKEDNDYLPHTYEKNCVVYTGTHDNDTTRGWYEKCLPEDADQVRKYLQTDGRDICWNFIHAAWSSVADMAIMPLQDLLGLGSEARMNTPATSGQNWKWRFTWDMIPQHVLDRLAMFTQIYGRAAIDSTDAQEEESKTLQARNK</sequence>
<dbReference type="SUPFAM" id="SSF51445">
    <property type="entry name" value="(Trans)glycosidases"/>
    <property type="match status" value="1"/>
</dbReference>
<comment type="similarity">
    <text evidence="2 10">Belongs to the disproportionating enzyme family.</text>
</comment>
<dbReference type="HOGENOM" id="CLU_014132_1_0_0"/>
<proteinExistence type="inferred from homology"/>
<accession>A0A081BYF3</accession>
<evidence type="ECO:0000256" key="5">
    <source>
        <dbReference type="ARBA" id="ARBA00022676"/>
    </source>
</evidence>
<protein>
    <recommendedName>
        <fullName evidence="4 10">4-alpha-glucanotransferase</fullName>
        <ecNumber evidence="3 10">2.4.1.25</ecNumber>
    </recommendedName>
    <alternativeName>
        <fullName evidence="8 10">Amylomaltase</fullName>
    </alternativeName>
    <alternativeName>
        <fullName evidence="9 10">Disproportionating enzyme</fullName>
    </alternativeName>
</protein>
<comment type="catalytic activity">
    <reaction evidence="1 10">
        <text>Transfers a segment of a (1-&gt;4)-alpha-D-glucan to a new position in an acceptor, which may be glucose or a (1-&gt;4)-alpha-D-glucan.</text>
        <dbReference type="EC" id="2.4.1.25"/>
    </reaction>
</comment>
<name>A0A081BYF3_VECG1</name>
<evidence type="ECO:0000256" key="6">
    <source>
        <dbReference type="ARBA" id="ARBA00022679"/>
    </source>
</evidence>
<evidence type="ECO:0000256" key="8">
    <source>
        <dbReference type="ARBA" id="ARBA00031423"/>
    </source>
</evidence>
<dbReference type="Gene3D" id="3.20.20.80">
    <property type="entry name" value="Glycosidases"/>
    <property type="match status" value="1"/>
</dbReference>
<dbReference type="NCBIfam" id="NF011079">
    <property type="entry name" value="PRK14508.1-2"/>
    <property type="match status" value="1"/>
</dbReference>
<evidence type="ECO:0000256" key="7">
    <source>
        <dbReference type="ARBA" id="ARBA00023277"/>
    </source>
</evidence>
<evidence type="ECO:0000313" key="12">
    <source>
        <dbReference type="Proteomes" id="UP000030661"/>
    </source>
</evidence>
<dbReference type="EC" id="2.4.1.25" evidence="3 10"/>
<dbReference type="Proteomes" id="UP000030661">
    <property type="component" value="Unassembled WGS sequence"/>
</dbReference>
<evidence type="ECO:0000256" key="9">
    <source>
        <dbReference type="ARBA" id="ARBA00031501"/>
    </source>
</evidence>
<dbReference type="InterPro" id="IPR003385">
    <property type="entry name" value="Glyco_hydro_77"/>
</dbReference>
<dbReference type="PANTHER" id="PTHR32438:SF5">
    <property type="entry name" value="4-ALPHA-GLUCANOTRANSFERASE DPE1, CHLOROPLASTIC_AMYLOPLASTIC"/>
    <property type="match status" value="1"/>
</dbReference>
<keyword evidence="6 10" id="KW-0808">Transferase</keyword>
<dbReference type="GO" id="GO:0005975">
    <property type="term" value="P:carbohydrate metabolic process"/>
    <property type="evidence" value="ECO:0007669"/>
    <property type="project" value="InterPro"/>
</dbReference>